<dbReference type="Proteomes" id="UP000714618">
    <property type="component" value="Unassembled WGS sequence"/>
</dbReference>
<comment type="caution">
    <text evidence="1">The sequence shown here is derived from an EMBL/GenBank/DDBJ whole genome shotgun (WGS) entry which is preliminary data.</text>
</comment>
<organism evidence="1 2">
    <name type="scientific">Aureobasidium mustum</name>
    <dbReference type="NCBI Taxonomy" id="2773714"/>
    <lineage>
        <taxon>Eukaryota</taxon>
        <taxon>Fungi</taxon>
        <taxon>Dikarya</taxon>
        <taxon>Ascomycota</taxon>
        <taxon>Pezizomycotina</taxon>
        <taxon>Dothideomycetes</taxon>
        <taxon>Dothideomycetidae</taxon>
        <taxon>Dothideales</taxon>
        <taxon>Saccotheciaceae</taxon>
        <taxon>Aureobasidium</taxon>
    </lineage>
</organism>
<protein>
    <submittedName>
        <fullName evidence="1">Uncharacterized protein</fullName>
    </submittedName>
</protein>
<evidence type="ECO:0000313" key="2">
    <source>
        <dbReference type="Proteomes" id="UP000714618"/>
    </source>
</evidence>
<gene>
    <name evidence="1" type="ORF">AWRI4233_LOCUS7174</name>
</gene>
<reference evidence="1" key="1">
    <citation type="submission" date="2020-06" db="EMBL/GenBank/DDBJ databases">
        <authorList>
            <person name="Onetto C."/>
        </authorList>
    </citation>
    <scope>NUCLEOTIDE SEQUENCE</scope>
</reference>
<dbReference type="EMBL" id="CAIJEO010000009">
    <property type="protein sequence ID" value="CAD0098350.1"/>
    <property type="molecule type" value="Genomic_DNA"/>
</dbReference>
<keyword evidence="2" id="KW-1185">Reference proteome</keyword>
<sequence>MAEMAVAIIVVSLPALKTLLRRKHKNSASSKSYSEGQHYVVTASRRRSVFGRGDPLNDDGSDVELNRVGMKDVIYKTKEVSVDSRPIEDSDDGRSLALAWTNNGYDGGIGKAGV</sequence>
<proteinExistence type="predicted"/>
<dbReference type="AlphaFoldDB" id="A0A9N8K4A2"/>
<evidence type="ECO:0000313" key="1">
    <source>
        <dbReference type="EMBL" id="CAD0098350.1"/>
    </source>
</evidence>
<accession>A0A9N8K4A2</accession>
<name>A0A9N8K4A2_9PEZI</name>
<dbReference type="OrthoDB" id="444631at2759"/>